<comment type="caution">
    <text evidence="2">The sequence shown here is derived from an EMBL/GenBank/DDBJ whole genome shotgun (WGS) entry which is preliminary data.</text>
</comment>
<organism evidence="2 3">
    <name type="scientific">Haematococcus lacustris</name>
    <name type="common">Green alga</name>
    <name type="synonym">Haematococcus pluvialis</name>
    <dbReference type="NCBI Taxonomy" id="44745"/>
    <lineage>
        <taxon>Eukaryota</taxon>
        <taxon>Viridiplantae</taxon>
        <taxon>Chlorophyta</taxon>
        <taxon>core chlorophytes</taxon>
        <taxon>Chlorophyceae</taxon>
        <taxon>CS clade</taxon>
        <taxon>Chlamydomonadales</taxon>
        <taxon>Haematococcaceae</taxon>
        <taxon>Haematococcus</taxon>
    </lineage>
</organism>
<accession>A0A6A0A1T5</accession>
<gene>
    <name evidence="2" type="ORF">HaLaN_24773</name>
</gene>
<feature type="region of interest" description="Disordered" evidence="1">
    <location>
        <begin position="201"/>
        <end position="232"/>
    </location>
</feature>
<evidence type="ECO:0000256" key="1">
    <source>
        <dbReference type="SAM" id="MobiDB-lite"/>
    </source>
</evidence>
<evidence type="ECO:0000313" key="3">
    <source>
        <dbReference type="Proteomes" id="UP000485058"/>
    </source>
</evidence>
<feature type="compositionally biased region" description="Polar residues" evidence="1">
    <location>
        <begin position="209"/>
        <end position="232"/>
    </location>
</feature>
<name>A0A6A0A1T5_HAELA</name>
<dbReference type="Proteomes" id="UP000485058">
    <property type="component" value="Unassembled WGS sequence"/>
</dbReference>
<proteinExistence type="predicted"/>
<feature type="region of interest" description="Disordered" evidence="1">
    <location>
        <begin position="143"/>
        <end position="164"/>
    </location>
</feature>
<protein>
    <submittedName>
        <fullName evidence="2">Uncharacterized protein</fullName>
    </submittedName>
</protein>
<feature type="non-terminal residue" evidence="2">
    <location>
        <position position="266"/>
    </location>
</feature>
<reference evidence="2 3" key="1">
    <citation type="submission" date="2020-02" db="EMBL/GenBank/DDBJ databases">
        <title>Draft genome sequence of Haematococcus lacustris strain NIES-144.</title>
        <authorList>
            <person name="Morimoto D."/>
            <person name="Nakagawa S."/>
            <person name="Yoshida T."/>
            <person name="Sawayama S."/>
        </authorList>
    </citation>
    <scope>NUCLEOTIDE SEQUENCE [LARGE SCALE GENOMIC DNA]</scope>
    <source>
        <strain evidence="2 3">NIES-144</strain>
    </source>
</reference>
<sequence length="266" mass="28339">MLPGIRPFRACGLDVRRPSSSMGLSSKSHPYKWKWGHAARCACCVKFAPAGSTGWVEIHVEGEAASYSSKQSLQAIGQVTAQMFDVITDCRNLKPPQVPLVHRTCAEAAAAAHAAGQLQPMPHLCSTPTQAVAQLGPAHAPCPHHLLDQPPLHQSQSQLQGSSQHHLALPALLHLPGLSILNRPATNPVTSPAEEQQAIMTSRACPQACPSNSRAGPPQDTASTRTVAPSAVTQPDSKVMLQSSTLQDAELQLGRLEFALQHIMQP</sequence>
<keyword evidence="3" id="KW-1185">Reference proteome</keyword>
<dbReference type="EMBL" id="BLLF01003176">
    <property type="protein sequence ID" value="GFH26599.1"/>
    <property type="molecule type" value="Genomic_DNA"/>
</dbReference>
<evidence type="ECO:0000313" key="2">
    <source>
        <dbReference type="EMBL" id="GFH26599.1"/>
    </source>
</evidence>
<dbReference type="AlphaFoldDB" id="A0A6A0A1T5"/>